<keyword evidence="3 6" id="KW-0547">Nucleotide-binding</keyword>
<comment type="caution">
    <text evidence="9">The sequence shown here is derived from an EMBL/GenBank/DDBJ whole genome shotgun (WGS) entry which is preliminary data.</text>
</comment>
<feature type="binding site" evidence="6">
    <location>
        <position position="179"/>
    </location>
    <ligand>
        <name>ATP</name>
        <dbReference type="ChEBI" id="CHEBI:30616"/>
    </ligand>
</feature>
<dbReference type="PROSITE" id="PS00108">
    <property type="entry name" value="PROTEIN_KINASE_ST"/>
    <property type="match status" value="1"/>
</dbReference>
<dbReference type="EMBL" id="JBBPFD010000008">
    <property type="protein sequence ID" value="KAK7916214.1"/>
    <property type="molecule type" value="Genomic_DNA"/>
</dbReference>
<dbReference type="GO" id="GO:0005524">
    <property type="term" value="F:ATP binding"/>
    <property type="evidence" value="ECO:0007669"/>
    <property type="project" value="UniProtKB-UniRule"/>
</dbReference>
<feature type="compositionally biased region" description="Polar residues" evidence="7">
    <location>
        <begin position="589"/>
        <end position="604"/>
    </location>
</feature>
<dbReference type="PANTHER" id="PTHR24058">
    <property type="entry name" value="DUAL SPECIFICITY PROTEIN KINASE"/>
    <property type="match status" value="1"/>
</dbReference>
<reference evidence="10" key="1">
    <citation type="submission" date="2024-04" db="EMBL/GenBank/DDBJ databases">
        <title>Salinicola lusitanus LLJ914,a marine bacterium isolated from the Okinawa Trough.</title>
        <authorList>
            <person name="Li J."/>
        </authorList>
    </citation>
    <scope>NUCLEOTIDE SEQUENCE [LARGE SCALE GENOMIC DNA]</scope>
</reference>
<evidence type="ECO:0000256" key="4">
    <source>
        <dbReference type="ARBA" id="ARBA00022777"/>
    </source>
</evidence>
<feature type="compositionally biased region" description="Polar residues" evidence="7">
    <location>
        <begin position="698"/>
        <end position="707"/>
    </location>
</feature>
<keyword evidence="10" id="KW-1185">Reference proteome</keyword>
<evidence type="ECO:0000313" key="10">
    <source>
        <dbReference type="Proteomes" id="UP001460270"/>
    </source>
</evidence>
<accession>A0AAW0PE97</accession>
<feature type="region of interest" description="Disordered" evidence="7">
    <location>
        <begin position="489"/>
        <end position="529"/>
    </location>
</feature>
<evidence type="ECO:0000256" key="1">
    <source>
        <dbReference type="ARBA" id="ARBA00022527"/>
    </source>
</evidence>
<keyword evidence="1" id="KW-0723">Serine/threonine-protein kinase</keyword>
<protein>
    <recommendedName>
        <fullName evidence="8">Protein kinase domain-containing protein</fullName>
    </recommendedName>
</protein>
<gene>
    <name evidence="9" type="ORF">WMY93_011975</name>
</gene>
<feature type="compositionally biased region" description="Basic and acidic residues" evidence="7">
    <location>
        <begin position="90"/>
        <end position="120"/>
    </location>
</feature>
<dbReference type="InterPro" id="IPR050494">
    <property type="entry name" value="Ser_Thr_dual-spec_kinase"/>
</dbReference>
<evidence type="ECO:0000256" key="3">
    <source>
        <dbReference type="ARBA" id="ARBA00022741"/>
    </source>
</evidence>
<evidence type="ECO:0000259" key="8">
    <source>
        <dbReference type="PROSITE" id="PS50011"/>
    </source>
</evidence>
<organism evidence="9 10">
    <name type="scientific">Mugilogobius chulae</name>
    <name type="common">yellowstripe goby</name>
    <dbReference type="NCBI Taxonomy" id="88201"/>
    <lineage>
        <taxon>Eukaryota</taxon>
        <taxon>Metazoa</taxon>
        <taxon>Chordata</taxon>
        <taxon>Craniata</taxon>
        <taxon>Vertebrata</taxon>
        <taxon>Euteleostomi</taxon>
        <taxon>Actinopterygii</taxon>
        <taxon>Neopterygii</taxon>
        <taxon>Teleostei</taxon>
        <taxon>Neoteleostei</taxon>
        <taxon>Acanthomorphata</taxon>
        <taxon>Gobiaria</taxon>
        <taxon>Gobiiformes</taxon>
        <taxon>Gobioidei</taxon>
        <taxon>Gobiidae</taxon>
        <taxon>Gobionellinae</taxon>
        <taxon>Mugilogobius</taxon>
    </lineage>
</organism>
<dbReference type="InterPro" id="IPR011009">
    <property type="entry name" value="Kinase-like_dom_sf"/>
</dbReference>
<evidence type="ECO:0000256" key="7">
    <source>
        <dbReference type="SAM" id="MobiDB-lite"/>
    </source>
</evidence>
<dbReference type="SMART" id="SM00220">
    <property type="entry name" value="S_TKc"/>
    <property type="match status" value="1"/>
</dbReference>
<dbReference type="InterPro" id="IPR017441">
    <property type="entry name" value="Protein_kinase_ATP_BS"/>
</dbReference>
<dbReference type="PROSITE" id="PS50011">
    <property type="entry name" value="PROTEIN_KINASE_DOM"/>
    <property type="match status" value="1"/>
</dbReference>
<keyword evidence="2" id="KW-0808">Transferase</keyword>
<dbReference type="PROSITE" id="PS00107">
    <property type="entry name" value="PROTEIN_KINASE_ATP"/>
    <property type="match status" value="1"/>
</dbReference>
<feature type="region of interest" description="Disordered" evidence="7">
    <location>
        <begin position="655"/>
        <end position="735"/>
    </location>
</feature>
<keyword evidence="5 6" id="KW-0067">ATP-binding</keyword>
<dbReference type="InterPro" id="IPR000719">
    <property type="entry name" value="Prot_kinase_dom"/>
</dbReference>
<proteinExistence type="predicted"/>
<dbReference type="AlphaFoldDB" id="A0AAW0PE97"/>
<feature type="domain" description="Protein kinase" evidence="8">
    <location>
        <begin position="150"/>
        <end position="452"/>
    </location>
</feature>
<feature type="compositionally biased region" description="Basic and acidic residues" evidence="7">
    <location>
        <begin position="63"/>
        <end position="80"/>
    </location>
</feature>
<feature type="compositionally biased region" description="Polar residues" evidence="7">
    <location>
        <begin position="664"/>
        <end position="679"/>
    </location>
</feature>
<keyword evidence="4" id="KW-0418">Kinase</keyword>
<dbReference type="Gene3D" id="3.30.200.20">
    <property type="entry name" value="Phosphorylase Kinase, domain 1"/>
    <property type="match status" value="1"/>
</dbReference>
<feature type="compositionally biased region" description="Basic and acidic residues" evidence="7">
    <location>
        <begin position="38"/>
        <end position="56"/>
    </location>
</feature>
<dbReference type="GO" id="GO:0004674">
    <property type="term" value="F:protein serine/threonine kinase activity"/>
    <property type="evidence" value="ECO:0007669"/>
    <property type="project" value="UniProtKB-KW"/>
</dbReference>
<feature type="region of interest" description="Disordered" evidence="7">
    <location>
        <begin position="1"/>
        <end position="20"/>
    </location>
</feature>
<evidence type="ECO:0000256" key="2">
    <source>
        <dbReference type="ARBA" id="ARBA00022679"/>
    </source>
</evidence>
<feature type="region of interest" description="Disordered" evidence="7">
    <location>
        <begin position="552"/>
        <end position="606"/>
    </location>
</feature>
<dbReference type="Proteomes" id="UP001460270">
    <property type="component" value="Unassembled WGS sequence"/>
</dbReference>
<dbReference type="InterPro" id="IPR008271">
    <property type="entry name" value="Ser/Thr_kinase_AS"/>
</dbReference>
<evidence type="ECO:0000256" key="5">
    <source>
        <dbReference type="ARBA" id="ARBA00022840"/>
    </source>
</evidence>
<sequence>MIGDYGWRESKREREREVDEMKKDEMWTVRFKNVSERLSLEKSDRGVRGREGERKRERGRRRGEKERGKYSGRKWKEAMIRVRGKRRGKREVQSERGEGGRERRETGRESERWRGGRERNGKKKDFSYDPYLREGLVAVGDTIATSTERYRVEQILGSGSFGVVSLCRKSSTNQRVALKMIKSTSVYDDPAEEADMLRLLMDYGGASSHIVQWFGCFDFNGHFVHEFEHLDISLFDFRNKYGPLDLKYLRPIVYQLGSALSFLKTLSIVHTDLKSDNIMMVNTASKPFQVKLIDFGLARHVSALQHFPRVQTKPHRAPEAFLRAPYDQAIDMWSIGCIIMELFTGSILFPGADDFETFCLIISTVGLPSSDLLSKGRDTHKYLYYRNGCWFFKRFHEPASLNNNLHQVEIPAPINAADQYDTECFMDLVSLMLKPDPADRISPEELLKHQFITMEHLDPFTEYEEQHVLECDHIMMQVLRDAYCEEQSWSEEESTRSSESPTTSAEEEQKEPSSMRKRSREEDQDYSDLEEPLVQLLFSDESPTRKRLRVDPVHRSEEFSSSIQSVLQPTDSSPRGRKRRLDEVCGSDDFSSSTESVLQTTDSLSRGKRRRLEAACASEQSEVQPIRKRHCETPLEFTDLNSYSDKWIIATSSDSAERHHNDITDQTSDSESPTTNTAARSWKRRRVESVEAPESLTHPLTQSTDSTPSRKKRHVEPVHAPVQTTLNPRITFKKT</sequence>
<feature type="compositionally biased region" description="Polar residues" evidence="7">
    <location>
        <begin position="559"/>
        <end position="573"/>
    </location>
</feature>
<dbReference type="Gene3D" id="1.10.510.10">
    <property type="entry name" value="Transferase(Phosphotransferase) domain 1"/>
    <property type="match status" value="1"/>
</dbReference>
<dbReference type="SUPFAM" id="SSF56112">
    <property type="entry name" value="Protein kinase-like (PK-like)"/>
    <property type="match status" value="1"/>
</dbReference>
<dbReference type="Pfam" id="PF00069">
    <property type="entry name" value="Pkinase"/>
    <property type="match status" value="1"/>
</dbReference>
<name>A0AAW0PE97_9GOBI</name>
<feature type="region of interest" description="Disordered" evidence="7">
    <location>
        <begin position="38"/>
        <end position="120"/>
    </location>
</feature>
<evidence type="ECO:0000313" key="9">
    <source>
        <dbReference type="EMBL" id="KAK7916214.1"/>
    </source>
</evidence>
<evidence type="ECO:0000256" key="6">
    <source>
        <dbReference type="PROSITE-ProRule" id="PRU10141"/>
    </source>
</evidence>